<name>A0A0G3HDV7_9CORY</name>
<dbReference type="GO" id="GO:0008199">
    <property type="term" value="F:ferric iron binding"/>
    <property type="evidence" value="ECO:0007669"/>
    <property type="project" value="InterPro"/>
</dbReference>
<evidence type="ECO:0000313" key="9">
    <source>
        <dbReference type="Proteomes" id="UP000035548"/>
    </source>
</evidence>
<feature type="binding site" evidence="5">
    <location>
        <position position="34"/>
    </location>
    <ligand>
        <name>Fe cation</name>
        <dbReference type="ChEBI" id="CHEBI:24875"/>
        <label>1</label>
    </ligand>
</feature>
<evidence type="ECO:0000256" key="6">
    <source>
        <dbReference type="RuleBase" id="RU361145"/>
    </source>
</evidence>
<proteinExistence type="predicted"/>
<feature type="binding site" evidence="5">
    <location>
        <position position="70"/>
    </location>
    <ligand>
        <name>Fe cation</name>
        <dbReference type="ChEBI" id="CHEBI:24875"/>
        <label>1</label>
    </ligand>
</feature>
<dbReference type="InterPro" id="IPR001519">
    <property type="entry name" value="Ferritin"/>
</dbReference>
<dbReference type="InterPro" id="IPR009078">
    <property type="entry name" value="Ferritin-like_SF"/>
</dbReference>
<accession>A0A0G3HDV7</accession>
<keyword evidence="2 5" id="KW-0479">Metal-binding</keyword>
<dbReference type="InterPro" id="IPR008331">
    <property type="entry name" value="Ferritin_DPS_dom"/>
</dbReference>
<dbReference type="GO" id="GO:0006879">
    <property type="term" value="P:intracellular iron ion homeostasis"/>
    <property type="evidence" value="ECO:0007669"/>
    <property type="project" value="UniProtKB-KW"/>
</dbReference>
<evidence type="ECO:0000256" key="2">
    <source>
        <dbReference type="ARBA" id="ARBA00022723"/>
    </source>
</evidence>
<dbReference type="PATRIC" id="fig|1072256.5.peg.1550"/>
<keyword evidence="4 5" id="KW-0408">Iron</keyword>
<evidence type="ECO:0000256" key="4">
    <source>
        <dbReference type="ARBA" id="ARBA00023004"/>
    </source>
</evidence>
<dbReference type="STRING" id="1072256.CUTER_07845"/>
<evidence type="ECO:0000256" key="1">
    <source>
        <dbReference type="ARBA" id="ARBA00022434"/>
    </source>
</evidence>
<dbReference type="GO" id="GO:0004322">
    <property type="term" value="F:ferroxidase activity"/>
    <property type="evidence" value="ECO:0007669"/>
    <property type="project" value="TreeGrafter"/>
</dbReference>
<feature type="binding site" evidence="5">
    <location>
        <position position="111"/>
    </location>
    <ligand>
        <name>Fe cation</name>
        <dbReference type="ChEBI" id="CHEBI:24875"/>
        <label>1</label>
    </ligand>
</feature>
<dbReference type="SUPFAM" id="SSF47240">
    <property type="entry name" value="Ferritin-like"/>
    <property type="match status" value="1"/>
</dbReference>
<evidence type="ECO:0000256" key="5">
    <source>
        <dbReference type="PIRSR" id="PIRSR601519-1"/>
    </source>
</evidence>
<dbReference type="InterPro" id="IPR012347">
    <property type="entry name" value="Ferritin-like"/>
</dbReference>
<dbReference type="InterPro" id="IPR041719">
    <property type="entry name" value="Ferritin_prok"/>
</dbReference>
<feature type="binding site" evidence="5">
    <location>
        <position position="144"/>
    </location>
    <ligand>
        <name>Fe cation</name>
        <dbReference type="ChEBI" id="CHEBI:24875"/>
        <label>1</label>
    </ligand>
</feature>
<gene>
    <name evidence="8" type="primary">ftn</name>
    <name evidence="8" type="ORF">CUTER_07845</name>
</gene>
<dbReference type="PANTHER" id="PTHR11431:SF127">
    <property type="entry name" value="BACTERIAL NON-HEME FERRITIN"/>
    <property type="match status" value="1"/>
</dbReference>
<sequence>MDLGVFLIVAVVFNEGMKINDKLENVLNAQVTSEYTASLVYTQLAYHLKKLSFDGMATWMLAQAEEEREHAAKIAEHLLARGSSVELGDLSVPAMSVESPVDAFQLSLQHEQKVSEEIRVIARVADETGDLESRTLVNWFLDEQISEEDTVGNILDRLKIIGADGTGLLRLDADLGSRSGASED</sequence>
<protein>
    <recommendedName>
        <fullName evidence="6">Ferritin</fullName>
    </recommendedName>
</protein>
<feature type="binding site" evidence="5">
    <location>
        <position position="67"/>
    </location>
    <ligand>
        <name>Fe cation</name>
        <dbReference type="ChEBI" id="CHEBI:24875"/>
        <label>1</label>
    </ligand>
</feature>
<dbReference type="Gene3D" id="1.20.1260.10">
    <property type="match status" value="1"/>
</dbReference>
<dbReference type="EMBL" id="CP011546">
    <property type="protein sequence ID" value="AKK11556.1"/>
    <property type="molecule type" value="Genomic_DNA"/>
</dbReference>
<dbReference type="PANTHER" id="PTHR11431">
    <property type="entry name" value="FERRITIN"/>
    <property type="match status" value="1"/>
</dbReference>
<evidence type="ECO:0000256" key="3">
    <source>
        <dbReference type="ARBA" id="ARBA00023002"/>
    </source>
</evidence>
<evidence type="ECO:0000259" key="7">
    <source>
        <dbReference type="PROSITE" id="PS50905"/>
    </source>
</evidence>
<dbReference type="PROSITE" id="PS50905">
    <property type="entry name" value="FERRITIN_LIKE"/>
    <property type="match status" value="1"/>
</dbReference>
<keyword evidence="1 6" id="KW-0409">Iron storage</keyword>
<dbReference type="AlphaFoldDB" id="A0A0G3HDV7"/>
<reference evidence="9" key="2">
    <citation type="submission" date="2015-05" db="EMBL/GenBank/DDBJ databases">
        <title>Complete genome sequence of Corynebacterium uterequi DSM 45634, isolated from the uterus of a maiden mare.</title>
        <authorList>
            <person name="Ruckert C."/>
            <person name="Albersmeier A."/>
            <person name="Winkler A."/>
            <person name="Tauch A."/>
        </authorList>
    </citation>
    <scope>NUCLEOTIDE SEQUENCE [LARGE SCALE GENOMIC DNA]</scope>
    <source>
        <strain evidence="9">DSM 45634</strain>
    </source>
</reference>
<feature type="domain" description="Ferritin-like diiron" evidence="7">
    <location>
        <begin position="17"/>
        <end position="162"/>
    </location>
</feature>
<dbReference type="KEGG" id="cut:CUTER_07845"/>
<organism evidence="8 9">
    <name type="scientific">Corynebacterium uterequi</name>
    <dbReference type="NCBI Taxonomy" id="1072256"/>
    <lineage>
        <taxon>Bacteria</taxon>
        <taxon>Bacillati</taxon>
        <taxon>Actinomycetota</taxon>
        <taxon>Actinomycetes</taxon>
        <taxon>Mycobacteriales</taxon>
        <taxon>Corynebacteriaceae</taxon>
        <taxon>Corynebacterium</taxon>
    </lineage>
</organism>
<dbReference type="GO" id="GO:0005829">
    <property type="term" value="C:cytosol"/>
    <property type="evidence" value="ECO:0007669"/>
    <property type="project" value="TreeGrafter"/>
</dbReference>
<keyword evidence="9" id="KW-1185">Reference proteome</keyword>
<evidence type="ECO:0000313" key="8">
    <source>
        <dbReference type="EMBL" id="AKK11556.1"/>
    </source>
</evidence>
<dbReference type="Pfam" id="PF00210">
    <property type="entry name" value="Ferritin"/>
    <property type="match status" value="1"/>
</dbReference>
<dbReference type="Proteomes" id="UP000035548">
    <property type="component" value="Chromosome"/>
</dbReference>
<dbReference type="InterPro" id="IPR009040">
    <property type="entry name" value="Ferritin-like_diiron"/>
</dbReference>
<reference evidence="8 9" key="1">
    <citation type="journal article" date="2015" name="Genome Announc.">
        <title>Virulence Factor Genes Detected in the Complete Genome Sequence of Corynebacterium uterequi DSM 45634, Isolated from the Uterus of a Maiden Mare.</title>
        <authorList>
            <person name="Ruckert C."/>
            <person name="Kriete M."/>
            <person name="Jaenicke S."/>
            <person name="Winkler A."/>
            <person name="Tauch A."/>
        </authorList>
    </citation>
    <scope>NUCLEOTIDE SEQUENCE [LARGE SCALE GENOMIC DNA]</scope>
    <source>
        <strain evidence="8 9">DSM 45634</strain>
    </source>
</reference>
<dbReference type="CDD" id="cd01055">
    <property type="entry name" value="Nonheme_Ferritin"/>
    <property type="match status" value="1"/>
</dbReference>
<keyword evidence="3 8" id="KW-0560">Oxidoreductase</keyword>
<dbReference type="GO" id="GO:0006826">
    <property type="term" value="P:iron ion transport"/>
    <property type="evidence" value="ECO:0007669"/>
    <property type="project" value="InterPro"/>
</dbReference>
<dbReference type="GO" id="GO:0008198">
    <property type="term" value="F:ferrous iron binding"/>
    <property type="evidence" value="ECO:0007669"/>
    <property type="project" value="TreeGrafter"/>
</dbReference>